<dbReference type="EMBL" id="CP000142">
    <property type="protein sequence ID" value="ABA89859.1"/>
    <property type="molecule type" value="Genomic_DNA"/>
</dbReference>
<keyword evidence="3" id="KW-1003">Cell membrane</keyword>
<evidence type="ECO:0000256" key="4">
    <source>
        <dbReference type="ARBA" id="ARBA00022692"/>
    </source>
</evidence>
<keyword evidence="5 7" id="KW-1133">Transmembrane helix</keyword>
<dbReference type="InterPro" id="IPR050622">
    <property type="entry name" value="CPA3_antiporter_subunitB"/>
</dbReference>
<name>Q3A198_SYNC1</name>
<reference evidence="10" key="1">
    <citation type="submission" date="2005-10" db="EMBL/GenBank/DDBJ databases">
        <title>Complete sequence of Pelobacter carbinolicus DSM 2380.</title>
        <authorList>
            <person name="Copeland A."/>
            <person name="Lucas S."/>
            <person name="Lapidus A."/>
            <person name="Barry K."/>
            <person name="Detter J.C."/>
            <person name="Glavina T."/>
            <person name="Hammon N."/>
            <person name="Israni S."/>
            <person name="Pitluck S."/>
            <person name="Chertkov O."/>
            <person name="Schmutz J."/>
            <person name="Larimer F."/>
            <person name="Land M."/>
            <person name="Kyrpides N."/>
            <person name="Ivanova N."/>
            <person name="Richardson P."/>
        </authorList>
    </citation>
    <scope>NUCLEOTIDE SEQUENCE [LARGE SCALE GENOMIC DNA]</scope>
    <source>
        <strain evidence="10">DSM 2380 / NBRC 103641 / GraBd1</strain>
    </source>
</reference>
<evidence type="ECO:0000313" key="9">
    <source>
        <dbReference type="EMBL" id="ABA89859.1"/>
    </source>
</evidence>
<evidence type="ECO:0000256" key="3">
    <source>
        <dbReference type="ARBA" id="ARBA00022475"/>
    </source>
</evidence>
<dbReference type="Pfam" id="PF04039">
    <property type="entry name" value="MnhB"/>
    <property type="match status" value="1"/>
</dbReference>
<evidence type="ECO:0000256" key="7">
    <source>
        <dbReference type="SAM" id="Phobius"/>
    </source>
</evidence>
<dbReference type="eggNOG" id="COG2111">
    <property type="taxonomic scope" value="Bacteria"/>
</dbReference>
<reference evidence="9 10" key="2">
    <citation type="journal article" date="2012" name="BMC Genomics">
        <title>The genome of Pelobacter carbinolicus reveals surprising metabolic capabilities and physiological features.</title>
        <authorList>
            <person name="Aklujkar M."/>
            <person name="Haveman S.A."/>
            <person name="Didonato R.Jr."/>
            <person name="Chertkov O."/>
            <person name="Han C.S."/>
            <person name="Land M.L."/>
            <person name="Brown P."/>
            <person name="Lovley D.R."/>
        </authorList>
    </citation>
    <scope>NUCLEOTIDE SEQUENCE [LARGE SCALE GENOMIC DNA]</scope>
    <source>
        <strain evidence="10">DSM 2380 / NBRC 103641 / GraBd1</strain>
    </source>
</reference>
<gene>
    <name evidence="9" type="primary">mrpB</name>
    <name evidence="9" type="ordered locus">Pcar_2621</name>
</gene>
<sequence length="143" mass="14957">MTRRALIAEVFMRRLYPLLLIASLWILFRGHNAPGGGFIAGLVAVAASSGYALVFGAGPALRRLPLAPARLGGAGVFMALVSGLPALLQGEPFLTHQWITVSFGAVDLPLSTTMLFDLGVYLCVWGALGGYCLGLVGIIGEEA</sequence>
<keyword evidence="10" id="KW-1185">Reference proteome</keyword>
<dbReference type="RefSeq" id="WP_011342398.1">
    <property type="nucleotide sequence ID" value="NC_007498.2"/>
</dbReference>
<keyword evidence="6 7" id="KW-0472">Membrane</keyword>
<accession>Q3A198</accession>
<dbReference type="HOGENOM" id="CLU_101659_1_1_7"/>
<dbReference type="KEGG" id="pca:Pcar_2621"/>
<evidence type="ECO:0000256" key="5">
    <source>
        <dbReference type="ARBA" id="ARBA00022989"/>
    </source>
</evidence>
<evidence type="ECO:0000256" key="6">
    <source>
        <dbReference type="ARBA" id="ARBA00023136"/>
    </source>
</evidence>
<dbReference type="PANTHER" id="PTHR33932">
    <property type="entry name" value="NA(+)/H(+) ANTIPORTER SUBUNIT B"/>
    <property type="match status" value="1"/>
</dbReference>
<evidence type="ECO:0000259" key="8">
    <source>
        <dbReference type="Pfam" id="PF04039"/>
    </source>
</evidence>
<comment type="similarity">
    <text evidence="2">Belongs to the CPA3 antiporters (TC 2.A.63) subunit B family.</text>
</comment>
<feature type="transmembrane region" description="Helical" evidence="7">
    <location>
        <begin position="37"/>
        <end position="57"/>
    </location>
</feature>
<feature type="transmembrane region" description="Helical" evidence="7">
    <location>
        <begin position="12"/>
        <end position="31"/>
    </location>
</feature>
<evidence type="ECO:0000256" key="2">
    <source>
        <dbReference type="ARBA" id="ARBA00009425"/>
    </source>
</evidence>
<proteinExistence type="inferred from homology"/>
<dbReference type="GO" id="GO:0005886">
    <property type="term" value="C:plasma membrane"/>
    <property type="evidence" value="ECO:0007669"/>
    <property type="project" value="UniProtKB-SubCell"/>
</dbReference>
<feature type="domain" description="Na+/H+ antiporter MnhB subunit-related protein" evidence="8">
    <location>
        <begin position="7"/>
        <end position="128"/>
    </location>
</feature>
<dbReference type="Proteomes" id="UP000002534">
    <property type="component" value="Chromosome"/>
</dbReference>
<organism evidence="9 10">
    <name type="scientific">Syntrophotalea carbinolica (strain DSM 2380 / NBRC 103641 / GraBd1)</name>
    <name type="common">Pelobacter carbinolicus</name>
    <dbReference type="NCBI Taxonomy" id="338963"/>
    <lineage>
        <taxon>Bacteria</taxon>
        <taxon>Pseudomonadati</taxon>
        <taxon>Thermodesulfobacteriota</taxon>
        <taxon>Desulfuromonadia</taxon>
        <taxon>Desulfuromonadales</taxon>
        <taxon>Syntrophotaleaceae</taxon>
        <taxon>Syntrophotalea</taxon>
    </lineage>
</organism>
<dbReference type="AlphaFoldDB" id="Q3A198"/>
<feature type="transmembrane region" description="Helical" evidence="7">
    <location>
        <begin position="69"/>
        <end position="88"/>
    </location>
</feature>
<dbReference type="STRING" id="338963.Pcar_2621"/>
<comment type="subcellular location">
    <subcellularLocation>
        <location evidence="1">Cell membrane</location>
        <topology evidence="1">Multi-pass membrane protein</topology>
    </subcellularLocation>
</comment>
<evidence type="ECO:0000256" key="1">
    <source>
        <dbReference type="ARBA" id="ARBA00004651"/>
    </source>
</evidence>
<feature type="transmembrane region" description="Helical" evidence="7">
    <location>
        <begin position="118"/>
        <end position="139"/>
    </location>
</feature>
<keyword evidence="4 7" id="KW-0812">Transmembrane</keyword>
<protein>
    <submittedName>
        <fullName evidence="9">Sodium/proton antiporter complex Mrp, protein B</fullName>
    </submittedName>
</protein>
<evidence type="ECO:0000313" key="10">
    <source>
        <dbReference type="Proteomes" id="UP000002534"/>
    </source>
</evidence>
<dbReference type="PANTHER" id="PTHR33932:SF4">
    <property type="entry name" value="NA(+)_H(+) ANTIPORTER SUBUNIT B"/>
    <property type="match status" value="1"/>
</dbReference>
<dbReference type="InterPro" id="IPR007182">
    <property type="entry name" value="MnhB"/>
</dbReference>